<sequence length="85" mass="9378">MDVTGRCSSGALLRIDDSSGRRDGAIVQWNATTPQVTLTKFHKKRRARDVVFGRVFRPTGLRQKTSVPIPSLKNRPTNGAASRLT</sequence>
<evidence type="ECO:0000313" key="2">
    <source>
        <dbReference type="EMBL" id="VDP00237.1"/>
    </source>
</evidence>
<reference evidence="2 3" key="1">
    <citation type="submission" date="2018-11" db="EMBL/GenBank/DDBJ databases">
        <authorList>
            <consortium name="Pathogen Informatics"/>
        </authorList>
    </citation>
    <scope>NUCLEOTIDE SEQUENCE [LARGE SCALE GENOMIC DNA]</scope>
</reference>
<accession>A0A3P7ZE83</accession>
<evidence type="ECO:0000313" key="3">
    <source>
        <dbReference type="Proteomes" id="UP000050761"/>
    </source>
</evidence>
<dbReference type="Proteomes" id="UP000050761">
    <property type="component" value="Unassembled WGS sequence"/>
</dbReference>
<organism evidence="3 4">
    <name type="scientific">Heligmosomoides polygyrus</name>
    <name type="common">Parasitic roundworm</name>
    <dbReference type="NCBI Taxonomy" id="6339"/>
    <lineage>
        <taxon>Eukaryota</taxon>
        <taxon>Metazoa</taxon>
        <taxon>Ecdysozoa</taxon>
        <taxon>Nematoda</taxon>
        <taxon>Chromadorea</taxon>
        <taxon>Rhabditida</taxon>
        <taxon>Rhabditina</taxon>
        <taxon>Rhabditomorpha</taxon>
        <taxon>Strongyloidea</taxon>
        <taxon>Heligmosomidae</taxon>
        <taxon>Heligmosomoides</taxon>
    </lineage>
</organism>
<protein>
    <submittedName>
        <fullName evidence="2 4">Uncharacterized protein</fullName>
    </submittedName>
</protein>
<name>A0A183G0I9_HELPZ</name>
<accession>A0A183G0I9</accession>
<evidence type="ECO:0000256" key="1">
    <source>
        <dbReference type="SAM" id="MobiDB-lite"/>
    </source>
</evidence>
<proteinExistence type="predicted"/>
<gene>
    <name evidence="2" type="ORF">HPBE_LOCUS14615</name>
</gene>
<feature type="region of interest" description="Disordered" evidence="1">
    <location>
        <begin position="63"/>
        <end position="85"/>
    </location>
</feature>
<dbReference type="WBParaSite" id="HPBE_0001461401-mRNA-1">
    <property type="protein sequence ID" value="HPBE_0001461401-mRNA-1"/>
    <property type="gene ID" value="HPBE_0001461401"/>
</dbReference>
<reference evidence="4" key="2">
    <citation type="submission" date="2019-09" db="UniProtKB">
        <authorList>
            <consortium name="WormBaseParasite"/>
        </authorList>
    </citation>
    <scope>IDENTIFICATION</scope>
</reference>
<keyword evidence="3" id="KW-1185">Reference proteome</keyword>
<dbReference type="AlphaFoldDB" id="A0A183G0I9"/>
<dbReference type="EMBL" id="UZAH01028452">
    <property type="protein sequence ID" value="VDP00237.1"/>
    <property type="molecule type" value="Genomic_DNA"/>
</dbReference>
<evidence type="ECO:0000313" key="4">
    <source>
        <dbReference type="WBParaSite" id="HPBE_0001461401-mRNA-1"/>
    </source>
</evidence>